<accession>A0A1G9LRI7</accession>
<dbReference type="PROSITE" id="PS00211">
    <property type="entry name" value="ABC_TRANSPORTER_1"/>
    <property type="match status" value="1"/>
</dbReference>
<dbReference type="GO" id="GO:0005524">
    <property type="term" value="F:ATP binding"/>
    <property type="evidence" value="ECO:0007669"/>
    <property type="project" value="UniProtKB-KW"/>
</dbReference>
<keyword evidence="2" id="KW-0813">Transport</keyword>
<gene>
    <name evidence="7" type="ORF">SAMN04488568_101180</name>
</gene>
<dbReference type="OrthoDB" id="9806149at2"/>
<dbReference type="AlphaFoldDB" id="A0A1G9LRI7"/>
<dbReference type="PANTHER" id="PTHR43820:SF4">
    <property type="entry name" value="HIGH-AFFINITY BRANCHED-CHAIN AMINO ACID TRANSPORT ATP-BINDING PROTEIN LIVF"/>
    <property type="match status" value="1"/>
</dbReference>
<dbReference type="PROSITE" id="PS50893">
    <property type="entry name" value="ABC_TRANSPORTER_2"/>
    <property type="match status" value="1"/>
</dbReference>
<comment type="similarity">
    <text evidence="1">Belongs to the ABC transporter superfamily.</text>
</comment>
<dbReference type="GO" id="GO:0016887">
    <property type="term" value="F:ATP hydrolysis activity"/>
    <property type="evidence" value="ECO:0007669"/>
    <property type="project" value="InterPro"/>
</dbReference>
<reference evidence="7 8" key="1">
    <citation type="submission" date="2016-10" db="EMBL/GenBank/DDBJ databases">
        <authorList>
            <person name="de Groot N.N."/>
        </authorList>
    </citation>
    <scope>NUCLEOTIDE SEQUENCE [LARGE SCALE GENOMIC DNA]</scope>
    <source>
        <strain evidence="7 8">DSM 16077</strain>
    </source>
</reference>
<keyword evidence="3" id="KW-0547">Nucleotide-binding</keyword>
<keyword evidence="5" id="KW-0029">Amino-acid transport</keyword>
<dbReference type="EMBL" id="FNHG01000001">
    <property type="protein sequence ID" value="SDL64558.1"/>
    <property type="molecule type" value="Genomic_DNA"/>
</dbReference>
<evidence type="ECO:0000313" key="8">
    <source>
        <dbReference type="Proteomes" id="UP000199759"/>
    </source>
</evidence>
<dbReference type="SUPFAM" id="SSF52540">
    <property type="entry name" value="P-loop containing nucleoside triphosphate hydrolases"/>
    <property type="match status" value="1"/>
</dbReference>
<dbReference type="InterPro" id="IPR017871">
    <property type="entry name" value="ABC_transporter-like_CS"/>
</dbReference>
<evidence type="ECO:0000259" key="6">
    <source>
        <dbReference type="PROSITE" id="PS50893"/>
    </source>
</evidence>
<dbReference type="InterPro" id="IPR003439">
    <property type="entry name" value="ABC_transporter-like_ATP-bd"/>
</dbReference>
<name>A0A1G9LRI7_9PROT</name>
<evidence type="ECO:0000313" key="7">
    <source>
        <dbReference type="EMBL" id="SDL64558.1"/>
    </source>
</evidence>
<dbReference type="GO" id="GO:0015658">
    <property type="term" value="F:branched-chain amino acid transmembrane transporter activity"/>
    <property type="evidence" value="ECO:0007669"/>
    <property type="project" value="TreeGrafter"/>
</dbReference>
<feature type="domain" description="ABC transporter" evidence="6">
    <location>
        <begin position="3"/>
        <end position="232"/>
    </location>
</feature>
<dbReference type="SMART" id="SM00382">
    <property type="entry name" value="AAA"/>
    <property type="match status" value="1"/>
</dbReference>
<dbReference type="RefSeq" id="WP_091765329.1">
    <property type="nucleotide sequence ID" value="NZ_FNHG01000001.1"/>
</dbReference>
<keyword evidence="8" id="KW-1185">Reference proteome</keyword>
<evidence type="ECO:0000256" key="2">
    <source>
        <dbReference type="ARBA" id="ARBA00022448"/>
    </source>
</evidence>
<keyword evidence="4 7" id="KW-0067">ATP-binding</keyword>
<dbReference type="STRING" id="144026.SAMN04488568_101180"/>
<dbReference type="InterPro" id="IPR052156">
    <property type="entry name" value="BCAA_Transport_ATP-bd_LivF"/>
</dbReference>
<evidence type="ECO:0000256" key="4">
    <source>
        <dbReference type="ARBA" id="ARBA00022840"/>
    </source>
</evidence>
<dbReference type="Proteomes" id="UP000199759">
    <property type="component" value="Unassembled WGS sequence"/>
</dbReference>
<dbReference type="InterPro" id="IPR027417">
    <property type="entry name" value="P-loop_NTPase"/>
</dbReference>
<evidence type="ECO:0000256" key="5">
    <source>
        <dbReference type="ARBA" id="ARBA00022970"/>
    </source>
</evidence>
<protein>
    <submittedName>
        <fullName evidence="7">Amino acid/amide ABC transporter ATP-binding protein 2, HAAT family</fullName>
    </submittedName>
</protein>
<dbReference type="Gene3D" id="3.40.50.300">
    <property type="entry name" value="P-loop containing nucleotide triphosphate hydrolases"/>
    <property type="match status" value="1"/>
</dbReference>
<organism evidence="7 8">
    <name type="scientific">Maricaulis salignorans</name>
    <dbReference type="NCBI Taxonomy" id="144026"/>
    <lineage>
        <taxon>Bacteria</taxon>
        <taxon>Pseudomonadati</taxon>
        <taxon>Pseudomonadota</taxon>
        <taxon>Alphaproteobacteria</taxon>
        <taxon>Maricaulales</taxon>
        <taxon>Maricaulaceae</taxon>
        <taxon>Maricaulis</taxon>
    </lineage>
</organism>
<dbReference type="CDD" id="cd03224">
    <property type="entry name" value="ABC_TM1139_LivF_branched"/>
    <property type="match status" value="1"/>
</dbReference>
<dbReference type="PANTHER" id="PTHR43820">
    <property type="entry name" value="HIGH-AFFINITY BRANCHED-CHAIN AMINO ACID TRANSPORT ATP-BINDING PROTEIN LIVF"/>
    <property type="match status" value="1"/>
</dbReference>
<dbReference type="GO" id="GO:0015807">
    <property type="term" value="P:L-amino acid transport"/>
    <property type="evidence" value="ECO:0007669"/>
    <property type="project" value="TreeGrafter"/>
</dbReference>
<proteinExistence type="inferred from homology"/>
<evidence type="ECO:0000256" key="1">
    <source>
        <dbReference type="ARBA" id="ARBA00005417"/>
    </source>
</evidence>
<dbReference type="InterPro" id="IPR003593">
    <property type="entry name" value="AAA+_ATPase"/>
</dbReference>
<evidence type="ECO:0000256" key="3">
    <source>
        <dbReference type="ARBA" id="ARBA00022741"/>
    </source>
</evidence>
<sequence length="234" mass="24709">MKLVVSALSAGYGNSRVVHDITLMVGPGEIVALLGANGAGKTTILRALSGIIPRAGSIRLDDREMIDVSARDIVRAGVVHVPQGRGTFGGLTVGENLSATQTGSVVREAELRDKVCRLFPILRERWTQPAGELSGGEQQMLAVARALMLEPRILMLDEPSLGLAPLIRIELFETIRAIAADGIGVLLIEQNADLSLKIASQALLLSHGRVVASGRPDEIAGSGIIEEAYLNHAG</sequence>
<dbReference type="Pfam" id="PF00005">
    <property type="entry name" value="ABC_tran"/>
    <property type="match status" value="1"/>
</dbReference>